<dbReference type="OrthoDB" id="372990at2759"/>
<reference evidence="3 4" key="1">
    <citation type="submission" date="2019-01" db="EMBL/GenBank/DDBJ databases">
        <authorList>
            <person name="Ramaprasad A."/>
        </authorList>
    </citation>
    <scope>NUCLEOTIDE SEQUENCE [LARGE SCALE GENOMIC DNA]</scope>
</reference>
<keyword evidence="2" id="KW-1133">Transmembrane helix</keyword>
<dbReference type="RefSeq" id="XP_008624133.1">
    <property type="nucleotide sequence ID" value="XM_008625911.1"/>
</dbReference>
<sequence>MNHSKKDKDENKVVQLQDEDSSELSNYIAKESNETCSYLKKAENYMKNFYQSYLVPNESYDSSYENSDDENEEDQKNEGDEDKESKKKEKRKRKKKPKTLLETVKYNVMKRLTPTNLLFIFFFIVFLMWGYANILRNPNRIGYTAGFLTDASHERTTRPPGCTCGRHKSHGDVGSAGAHAK</sequence>
<dbReference type="KEGG" id="pvv:PVVCY_1104730"/>
<evidence type="ECO:0000256" key="1">
    <source>
        <dbReference type="SAM" id="MobiDB-lite"/>
    </source>
</evidence>
<proteinExistence type="predicted"/>
<feature type="region of interest" description="Disordered" evidence="1">
    <location>
        <begin position="1"/>
        <end position="26"/>
    </location>
</feature>
<feature type="compositionally biased region" description="Basic and acidic residues" evidence="1">
    <location>
        <begin position="74"/>
        <end position="87"/>
    </location>
</feature>
<evidence type="ECO:0000256" key="2">
    <source>
        <dbReference type="SAM" id="Phobius"/>
    </source>
</evidence>
<feature type="region of interest" description="Disordered" evidence="1">
    <location>
        <begin position="157"/>
        <end position="181"/>
    </location>
</feature>
<feature type="transmembrane region" description="Helical" evidence="2">
    <location>
        <begin position="115"/>
        <end position="132"/>
    </location>
</feature>
<dbReference type="GeneID" id="19960452"/>
<accession>A0A449BW25</accession>
<evidence type="ECO:0000313" key="3">
    <source>
        <dbReference type="EMBL" id="VEV57582.1"/>
    </source>
</evidence>
<dbReference type="AlphaFoldDB" id="A0A449BW25"/>
<gene>
    <name evidence="3" type="ORF">PVVCY_1104730</name>
</gene>
<organism evidence="3 4">
    <name type="scientific">Plasmodium vinckei vinckei</name>
    <dbReference type="NCBI Taxonomy" id="54757"/>
    <lineage>
        <taxon>Eukaryota</taxon>
        <taxon>Sar</taxon>
        <taxon>Alveolata</taxon>
        <taxon>Apicomplexa</taxon>
        <taxon>Aconoidasida</taxon>
        <taxon>Haemosporida</taxon>
        <taxon>Plasmodiidae</taxon>
        <taxon>Plasmodium</taxon>
        <taxon>Plasmodium (Vinckeia)</taxon>
    </lineage>
</organism>
<dbReference type="VEuPathDB" id="PlasmoDB:PVVCY_1104730"/>
<keyword evidence="2" id="KW-0812">Transmembrane</keyword>
<dbReference type="Proteomes" id="UP000290582">
    <property type="component" value="Chromosome PVVCY_11"/>
</dbReference>
<keyword evidence="2" id="KW-0472">Membrane</keyword>
<name>A0A449BW25_PLAVN</name>
<evidence type="ECO:0000313" key="4">
    <source>
        <dbReference type="Proteomes" id="UP000290582"/>
    </source>
</evidence>
<feature type="compositionally biased region" description="Basic and acidic residues" evidence="1">
    <location>
        <begin position="1"/>
        <end position="12"/>
    </location>
</feature>
<dbReference type="EMBL" id="LR215067">
    <property type="protein sequence ID" value="VEV57582.1"/>
    <property type="molecule type" value="Genomic_DNA"/>
</dbReference>
<feature type="region of interest" description="Disordered" evidence="1">
    <location>
        <begin position="59"/>
        <end position="96"/>
    </location>
</feature>
<protein>
    <submittedName>
        <fullName evidence="3">Membrane associated histidine-rich protein 1a, putative</fullName>
    </submittedName>
</protein>